<dbReference type="PANTHER" id="PTHR12844:SF42">
    <property type="entry name" value="CONNECTOR ENHANCER OF KSR PROTEIN CNK"/>
    <property type="match status" value="1"/>
</dbReference>
<dbReference type="PROSITE" id="PS50106">
    <property type="entry name" value="PDZ"/>
    <property type="match status" value="1"/>
</dbReference>
<dbReference type="Gene3D" id="2.30.29.30">
    <property type="entry name" value="Pleckstrin-homology domain (PH domain)/Phosphotyrosine-binding domain (PTB)"/>
    <property type="match status" value="1"/>
</dbReference>
<dbReference type="CDD" id="cd13326">
    <property type="entry name" value="PH_CNK_insect-like"/>
    <property type="match status" value="1"/>
</dbReference>
<proteinExistence type="predicted"/>
<dbReference type="GO" id="GO:0016301">
    <property type="term" value="F:kinase activity"/>
    <property type="evidence" value="ECO:0007669"/>
    <property type="project" value="UniProtKB-KW"/>
</dbReference>
<keyword evidence="6" id="KW-1185">Reference proteome</keyword>
<feature type="compositionally biased region" description="Polar residues" evidence="1">
    <location>
        <begin position="1472"/>
        <end position="1487"/>
    </location>
</feature>
<feature type="domain" description="CRIC" evidence="4">
    <location>
        <begin position="1"/>
        <end position="47"/>
    </location>
</feature>
<dbReference type="InterPro" id="IPR036034">
    <property type="entry name" value="PDZ_sf"/>
</dbReference>
<evidence type="ECO:0000313" key="5">
    <source>
        <dbReference type="EMBL" id="KAG5321509.1"/>
    </source>
</evidence>
<reference evidence="5 6" key="1">
    <citation type="submission" date="2020-02" db="EMBL/GenBank/DDBJ databases">
        <title>Relaxed selection underlies rapid genomic changes in the transitions from sociality to social parasitism in ants.</title>
        <authorList>
            <person name="Bi X."/>
        </authorList>
    </citation>
    <scope>NUCLEOTIDE SEQUENCE [LARGE SCALE GENOMIC DNA]</scope>
    <source>
        <strain evidence="5">BGI-DK2014b</strain>
        <tissue evidence="5">Whole body</tissue>
    </source>
</reference>
<evidence type="ECO:0000259" key="3">
    <source>
        <dbReference type="PROSITE" id="PS50106"/>
    </source>
</evidence>
<feature type="region of interest" description="Disordered" evidence="1">
    <location>
        <begin position="522"/>
        <end position="545"/>
    </location>
</feature>
<feature type="domain" description="PDZ" evidence="3">
    <location>
        <begin position="84"/>
        <end position="165"/>
    </location>
</feature>
<evidence type="ECO:0000259" key="4">
    <source>
        <dbReference type="PROSITE" id="PS51290"/>
    </source>
</evidence>
<feature type="region of interest" description="Disordered" evidence="1">
    <location>
        <begin position="1472"/>
        <end position="1503"/>
    </location>
</feature>
<dbReference type="EMBL" id="JAANIB010009726">
    <property type="protein sequence ID" value="KAG5321509.1"/>
    <property type="molecule type" value="Genomic_DNA"/>
</dbReference>
<feature type="region of interest" description="Disordered" evidence="1">
    <location>
        <begin position="978"/>
        <end position="1006"/>
    </location>
</feature>
<feature type="compositionally biased region" description="Polar residues" evidence="1">
    <location>
        <begin position="1494"/>
        <end position="1503"/>
    </location>
</feature>
<comment type="caution">
    <text evidence="5">The sequence shown here is derived from an EMBL/GenBank/DDBJ whole genome shotgun (WGS) entry which is preliminary data.</text>
</comment>
<evidence type="ECO:0000313" key="6">
    <source>
        <dbReference type="Proteomes" id="UP000670152"/>
    </source>
</evidence>
<name>A0A836ESY3_9HYME</name>
<dbReference type="OrthoDB" id="74412at2759"/>
<dbReference type="CDD" id="cd06748">
    <property type="entry name" value="PDZ_CNK1_2_3-like"/>
    <property type="match status" value="1"/>
</dbReference>
<gene>
    <name evidence="5" type="primary">Cnksr2</name>
    <name evidence="5" type="ORF">G6Z77_0003253</name>
</gene>
<keyword evidence="5" id="KW-0418">Kinase</keyword>
<evidence type="ECO:0000256" key="1">
    <source>
        <dbReference type="SAM" id="MobiDB-lite"/>
    </source>
</evidence>
<dbReference type="PANTHER" id="PTHR12844">
    <property type="entry name" value="CONNECTOR ENCHANCER OF KINASE SUPPRESSOR OF RAS"/>
    <property type="match status" value="1"/>
</dbReference>
<dbReference type="SUPFAM" id="SSF50729">
    <property type="entry name" value="PH domain-like"/>
    <property type="match status" value="1"/>
</dbReference>
<feature type="non-terminal residue" evidence="5">
    <location>
        <position position="1"/>
    </location>
</feature>
<dbReference type="SMART" id="SM00228">
    <property type="entry name" value="PDZ"/>
    <property type="match status" value="1"/>
</dbReference>
<dbReference type="InterPro" id="IPR011993">
    <property type="entry name" value="PH-like_dom_sf"/>
</dbReference>
<dbReference type="Proteomes" id="UP000670152">
    <property type="component" value="Unassembled WGS sequence"/>
</dbReference>
<feature type="domain" description="PH" evidence="2">
    <location>
        <begin position="870"/>
        <end position="966"/>
    </location>
</feature>
<dbReference type="InterPro" id="IPR051566">
    <property type="entry name" value="CNKSR"/>
</dbReference>
<dbReference type="PROSITE" id="PS50003">
    <property type="entry name" value="PH_DOMAIN"/>
    <property type="match status" value="1"/>
</dbReference>
<evidence type="ECO:0000259" key="2">
    <source>
        <dbReference type="PROSITE" id="PS50003"/>
    </source>
</evidence>
<feature type="compositionally biased region" description="Low complexity" evidence="1">
    <location>
        <begin position="524"/>
        <end position="545"/>
    </location>
</feature>
<dbReference type="InterPro" id="IPR001478">
    <property type="entry name" value="PDZ"/>
</dbReference>
<feature type="region of interest" description="Disordered" evidence="1">
    <location>
        <begin position="1582"/>
        <end position="1602"/>
    </location>
</feature>
<feature type="non-terminal residue" evidence="5">
    <location>
        <position position="1602"/>
    </location>
</feature>
<keyword evidence="5" id="KW-0808">Transferase</keyword>
<dbReference type="SUPFAM" id="SSF50156">
    <property type="entry name" value="PDZ domain-like"/>
    <property type="match status" value="1"/>
</dbReference>
<dbReference type="InterPro" id="IPR017874">
    <property type="entry name" value="CRIC_domain"/>
</dbReference>
<sequence length="1602" mass="181482">MMVVKPLVRWMDYSPFNGHIEYHAKKVELMKISIEMATCAQRDRFAEKPVQEIRTTCSQLATLADYIIQDIVDPMILQPASLDLATLKKKSSDDLGFYILPSFHGVHQITEIKLGSAAHQSGKMMEGDQIVQVNYQTVVGWERKNLLELFRESPAEMLLTIKRRPRHAKVYGKIYIKPYKLPCNRNTSYTTQGRSLPSPRPELLTIPDFAMPSPRHIPKKSGAEPTSILDAVKMLDTMTTDSSDSDSEAETPLYAKRRNLVQRRATITGASPTSKHGINLERFWKELKLEHNAAVQLRDKAASCAHGLDNVPMVNIRPQTCLGLESAKKKNNTNEQTNKKVQFEEKLTDVKSTHPINTKEKITPMQNCDVGVNIVNKDINIEHLQAFRDNVIDSNNLNDTTVPLGECNNSISDTCSINENKRNNKEIGLRHIEKRDKLDKDYTTSAYDLSHIEKLDLFDNCLINKPNNNLTKTNISTVVENVDDNKKLKDASSKHKEPSAIRYDGNVARKISDIEKQIAKSECSNNNNNSSNNNNNSNNNSNNSSKTVDCTYTELLEKKFSSVLLKENNIGTMVSLNNNTKSIEDDSVNVTHNVSKINIKQQTKEAKSADLPPAQVTIQSCRFIELPKIQSVRKLENKSHITPPEPPPRKYYTNQAITDLKLNNVPQTLEDLQKPQVPERLGIKREFKKVDLSLCVNHIRSNSDCQDKKDSSDVLNYTENSMDFIGESRTVSLSDQKFDRLNLSAASLYNENNDKQSREEKCPFEKYETFVEKFVCSDQSITDCYRFDHSHNADCPDGITYSKQTSDLKPRLSEKDKSIEKSVVNKAMMVAKSIGLHSSLNKSNNSPRSSRKRNMLLAKRRNVSVRDVGTNDLEGWLTYRSRGAGGAWAKAWFVLKCSSLYRFKLQDSVKADCLIVLTGFTVSPATEIKSRKYSFKVYHTGTVFYFAADSEDNLIMWLDAVNKGTLGTDTQDQSVELFSETDESDSESHKSKLKCTPQSDKTNPEKLFGSLKKSARKDTGSFKDHETGGASLDRKYLKFLSARNQNMPVPTAQFRSYRRVLPTSTPNKKEDCNSNSPDLQMTIAGSTFYGLTTSQNTTDMSNSDMNDYRHAIDRKSDNLQGFTMQEEFVTSQQDEQRRIMINKSMSTRATPLLNDHVHVQHRNLNDRTTYNEEIRQLSDTSLNNISNIYGKTSDEMPNNNIMYVHSKNKNTHVHAPCQFIKDNFVTTRSESEANYDKSHGKCMTTGMKKVWDSSSYAQKRRVQELVNTQKPRHDDLFHWENMINPTKQNSPNQSVDYELNKHRQSPNCENNKMHNFSPRNIGYSGSSNDLASHTSSETQQCIKKDASINRKGSFNFANRYDNSSSDKHWLDSLKYNDKKSSNCDKNRLKNVAQYQPPPIPTSPFEQEEMRATFEMHLDKNDHVQKASRLKVLFGTKQQKPCTLELPKNAQKTVSETSSPRLYKALFRDKHCSNQSQHPLSTCSGSPNSDDEINQSHSSFNNNNPSQMFIQTLCSANSVSDPDAITSSIKSKYDSGYSSNYKGFLNSRKNLVPAVLPYIPPPTSPPPDYPGLEYPPVFEPGTYSLSDTSLLRSRNKSSQNTGQ</sequence>
<dbReference type="PROSITE" id="PS51290">
    <property type="entry name" value="CRIC"/>
    <property type="match status" value="1"/>
</dbReference>
<dbReference type="FunFam" id="2.30.42.10:FF:000060">
    <property type="entry name" value="Connector enhancer of kinase suppressor of Ras 2"/>
    <property type="match status" value="1"/>
</dbReference>
<organism evidence="5 6">
    <name type="scientific">Acromyrmex heyeri</name>
    <dbReference type="NCBI Taxonomy" id="230685"/>
    <lineage>
        <taxon>Eukaryota</taxon>
        <taxon>Metazoa</taxon>
        <taxon>Ecdysozoa</taxon>
        <taxon>Arthropoda</taxon>
        <taxon>Hexapoda</taxon>
        <taxon>Insecta</taxon>
        <taxon>Pterygota</taxon>
        <taxon>Neoptera</taxon>
        <taxon>Endopterygota</taxon>
        <taxon>Hymenoptera</taxon>
        <taxon>Apocrita</taxon>
        <taxon>Aculeata</taxon>
        <taxon>Formicoidea</taxon>
        <taxon>Formicidae</taxon>
        <taxon>Myrmicinae</taxon>
        <taxon>Acromyrmex</taxon>
    </lineage>
</organism>
<dbReference type="InterPro" id="IPR001849">
    <property type="entry name" value="PH_domain"/>
</dbReference>
<dbReference type="Gene3D" id="2.30.42.10">
    <property type="match status" value="1"/>
</dbReference>
<dbReference type="Pfam" id="PF00169">
    <property type="entry name" value="PH"/>
    <property type="match status" value="1"/>
</dbReference>
<feature type="region of interest" description="Disordered" evidence="1">
    <location>
        <begin position="238"/>
        <end position="257"/>
    </location>
</feature>
<accession>A0A836ESY3</accession>
<dbReference type="SMART" id="SM00233">
    <property type="entry name" value="PH"/>
    <property type="match status" value="1"/>
</dbReference>
<protein>
    <submittedName>
        <fullName evidence="5">CNKR2 kinase</fullName>
    </submittedName>
</protein>
<dbReference type="Pfam" id="PF00595">
    <property type="entry name" value="PDZ"/>
    <property type="match status" value="1"/>
</dbReference>